<gene>
    <name evidence="2" type="ORF">Maes01_00399</name>
</gene>
<keyword evidence="1" id="KW-0732">Signal</keyword>
<protein>
    <recommendedName>
        <fullName evidence="4">Lipoprotein</fullName>
    </recommendedName>
</protein>
<feature type="chain" id="PRO_5047162827" description="Lipoprotein" evidence="1">
    <location>
        <begin position="24"/>
        <end position="141"/>
    </location>
</feature>
<comment type="caution">
    <text evidence="2">The sequence shown here is derived from an EMBL/GenBank/DDBJ whole genome shotgun (WGS) entry which is preliminary data.</text>
</comment>
<dbReference type="Proteomes" id="UP001408594">
    <property type="component" value="Unassembled WGS sequence"/>
</dbReference>
<accession>A0ABP9WKW9</accession>
<name>A0ABP9WKW9_9GAMM</name>
<organism evidence="2 3">
    <name type="scientific">Microbulbifer aestuariivivens</name>
    <dbReference type="NCBI Taxonomy" id="1908308"/>
    <lineage>
        <taxon>Bacteria</taxon>
        <taxon>Pseudomonadati</taxon>
        <taxon>Pseudomonadota</taxon>
        <taxon>Gammaproteobacteria</taxon>
        <taxon>Cellvibrionales</taxon>
        <taxon>Microbulbiferaceae</taxon>
        <taxon>Microbulbifer</taxon>
    </lineage>
</organism>
<evidence type="ECO:0000313" key="3">
    <source>
        <dbReference type="Proteomes" id="UP001408594"/>
    </source>
</evidence>
<dbReference type="EMBL" id="BAABRT010000002">
    <property type="protein sequence ID" value="GAA5523850.1"/>
    <property type="molecule type" value="Genomic_DNA"/>
</dbReference>
<evidence type="ECO:0000313" key="2">
    <source>
        <dbReference type="EMBL" id="GAA5523850.1"/>
    </source>
</evidence>
<evidence type="ECO:0008006" key="4">
    <source>
        <dbReference type="Google" id="ProtNLM"/>
    </source>
</evidence>
<sequence length="141" mass="14843">MSFRTLCLLLAAALLCACGPGDKNEPAAGGDAGPEGKTQAPAGRPEELLWIFESRGNMQCEGGGTTLAKSGERLSAQGVKVQESRCGVRTDRAYPSVCGGQTGDILLHLINKNSLDAALQLGFDPAQPIEYQHRDCPSADR</sequence>
<keyword evidence="3" id="KW-1185">Reference proteome</keyword>
<proteinExistence type="predicted"/>
<evidence type="ECO:0000256" key="1">
    <source>
        <dbReference type="SAM" id="SignalP"/>
    </source>
</evidence>
<dbReference type="PROSITE" id="PS51257">
    <property type="entry name" value="PROKAR_LIPOPROTEIN"/>
    <property type="match status" value="1"/>
</dbReference>
<feature type="signal peptide" evidence="1">
    <location>
        <begin position="1"/>
        <end position="23"/>
    </location>
</feature>
<reference evidence="2 3" key="1">
    <citation type="submission" date="2024-02" db="EMBL/GenBank/DDBJ databases">
        <title>Microbulbifer aestuariivivens NBRC 112533.</title>
        <authorList>
            <person name="Ichikawa N."/>
            <person name="Katano-Makiyama Y."/>
            <person name="Hidaka K."/>
        </authorList>
    </citation>
    <scope>NUCLEOTIDE SEQUENCE [LARGE SCALE GENOMIC DNA]</scope>
    <source>
        <strain evidence="2 3">NBRC 112533</strain>
    </source>
</reference>
<dbReference type="RefSeq" id="WP_345548355.1">
    <property type="nucleotide sequence ID" value="NZ_BAABRT010000002.1"/>
</dbReference>